<gene>
    <name evidence="1" type="ORF">CDL15_Pgr005241</name>
</gene>
<evidence type="ECO:0000313" key="1">
    <source>
        <dbReference type="EMBL" id="OWM74661.1"/>
    </source>
</evidence>
<sequence length="99" mass="11331">MLPPNVKRIMASPLSLFSVYASYTASMMLARTVVNDIVPRPVQSYLWWGICQLFKARLPVQQHLTLVMEEHAGDLGRNQIYDAAELYQDRDRHGSPQDL</sequence>
<dbReference type="AlphaFoldDB" id="A0A218WR22"/>
<dbReference type="EMBL" id="MTKT01003711">
    <property type="protein sequence ID" value="OWM74661.1"/>
    <property type="molecule type" value="Genomic_DNA"/>
</dbReference>
<reference evidence="2" key="1">
    <citation type="journal article" date="2017" name="Plant J.">
        <title>The pomegranate (Punica granatum L.) genome and the genomics of punicalagin biosynthesis.</title>
        <authorList>
            <person name="Qin G."/>
            <person name="Xu C."/>
            <person name="Ming R."/>
            <person name="Tang H."/>
            <person name="Guyot R."/>
            <person name="Kramer E.M."/>
            <person name="Hu Y."/>
            <person name="Yi X."/>
            <person name="Qi Y."/>
            <person name="Xu X."/>
            <person name="Gao Z."/>
            <person name="Pan H."/>
            <person name="Jian J."/>
            <person name="Tian Y."/>
            <person name="Yue Z."/>
            <person name="Xu Y."/>
        </authorList>
    </citation>
    <scope>NUCLEOTIDE SEQUENCE [LARGE SCALE GENOMIC DNA]</scope>
    <source>
        <strain evidence="2">cv. Dabenzi</strain>
    </source>
</reference>
<name>A0A218WR22_PUNGR</name>
<dbReference type="Proteomes" id="UP000197138">
    <property type="component" value="Unassembled WGS sequence"/>
</dbReference>
<protein>
    <submittedName>
        <fullName evidence="1">Uncharacterized protein</fullName>
    </submittedName>
</protein>
<comment type="caution">
    <text evidence="1">The sequence shown here is derived from an EMBL/GenBank/DDBJ whole genome shotgun (WGS) entry which is preliminary data.</text>
</comment>
<proteinExistence type="predicted"/>
<organism evidence="1 2">
    <name type="scientific">Punica granatum</name>
    <name type="common">Pomegranate</name>
    <dbReference type="NCBI Taxonomy" id="22663"/>
    <lineage>
        <taxon>Eukaryota</taxon>
        <taxon>Viridiplantae</taxon>
        <taxon>Streptophyta</taxon>
        <taxon>Embryophyta</taxon>
        <taxon>Tracheophyta</taxon>
        <taxon>Spermatophyta</taxon>
        <taxon>Magnoliopsida</taxon>
        <taxon>eudicotyledons</taxon>
        <taxon>Gunneridae</taxon>
        <taxon>Pentapetalae</taxon>
        <taxon>rosids</taxon>
        <taxon>malvids</taxon>
        <taxon>Myrtales</taxon>
        <taxon>Lythraceae</taxon>
        <taxon>Punica</taxon>
    </lineage>
</organism>
<accession>A0A218WR22</accession>
<evidence type="ECO:0000313" key="2">
    <source>
        <dbReference type="Proteomes" id="UP000197138"/>
    </source>
</evidence>